<name>A0ABP0WR20_9BRYO</name>
<dbReference type="Proteomes" id="UP001497444">
    <property type="component" value="Chromosome 2"/>
</dbReference>
<protein>
    <recommendedName>
        <fullName evidence="4">BLOC-1-related complex subunit 7</fullName>
    </recommendedName>
</protein>
<organism evidence="2 3">
    <name type="scientific">Sphagnum jensenii</name>
    <dbReference type="NCBI Taxonomy" id="128206"/>
    <lineage>
        <taxon>Eukaryota</taxon>
        <taxon>Viridiplantae</taxon>
        <taxon>Streptophyta</taxon>
        <taxon>Embryophyta</taxon>
        <taxon>Bryophyta</taxon>
        <taxon>Sphagnophytina</taxon>
        <taxon>Sphagnopsida</taxon>
        <taxon>Sphagnales</taxon>
        <taxon>Sphagnaceae</taxon>
        <taxon>Sphagnum</taxon>
    </lineage>
</organism>
<accession>A0ABP0WR20</accession>
<sequence>MLWEGMVGGGGVTQETKGSTALKSLVADKSSHSIVQSANLLQHLRKSSHSEEIVAKLSKDLAAKIPNIKTTGQLLEQMPSVIVALDAHLDSAFQSALLLEDIRSILLNDKPSTASAVNLPMDDTSQESSHSQ</sequence>
<evidence type="ECO:0008006" key="4">
    <source>
        <dbReference type="Google" id="ProtNLM"/>
    </source>
</evidence>
<evidence type="ECO:0000313" key="2">
    <source>
        <dbReference type="EMBL" id="CAK9268123.1"/>
    </source>
</evidence>
<reference evidence="2 3" key="1">
    <citation type="submission" date="2024-02" db="EMBL/GenBank/DDBJ databases">
        <authorList>
            <consortium name="ELIXIR-Norway"/>
            <consortium name="Elixir Norway"/>
        </authorList>
    </citation>
    <scope>NUCLEOTIDE SEQUENCE [LARGE SCALE GENOMIC DNA]</scope>
</reference>
<evidence type="ECO:0000256" key="1">
    <source>
        <dbReference type="SAM" id="MobiDB-lite"/>
    </source>
</evidence>
<keyword evidence="3" id="KW-1185">Reference proteome</keyword>
<dbReference type="EMBL" id="OZ020097">
    <property type="protein sequence ID" value="CAK9268123.1"/>
    <property type="molecule type" value="Genomic_DNA"/>
</dbReference>
<feature type="region of interest" description="Disordered" evidence="1">
    <location>
        <begin position="113"/>
        <end position="132"/>
    </location>
</feature>
<gene>
    <name evidence="2" type="ORF">CSSPJE1EN1_LOCUS13601</name>
</gene>
<evidence type="ECO:0000313" key="3">
    <source>
        <dbReference type="Proteomes" id="UP001497444"/>
    </source>
</evidence>
<proteinExistence type="predicted"/>